<gene>
    <name evidence="10" type="ORF">EJB05_19265</name>
</gene>
<dbReference type="EMBL" id="RWGY01000011">
    <property type="protein sequence ID" value="TVU27764.1"/>
    <property type="molecule type" value="Genomic_DNA"/>
</dbReference>
<accession>A0A5J9UWU3</accession>
<reference evidence="10 11" key="1">
    <citation type="journal article" date="2019" name="Sci. Rep.">
        <title>A high-quality genome of Eragrostis curvula grass provides insights into Poaceae evolution and supports new strategies to enhance forage quality.</title>
        <authorList>
            <person name="Carballo J."/>
            <person name="Santos B.A.C.M."/>
            <person name="Zappacosta D."/>
            <person name="Garbus I."/>
            <person name="Selva J.P."/>
            <person name="Gallo C.A."/>
            <person name="Diaz A."/>
            <person name="Albertini E."/>
            <person name="Caccamo M."/>
            <person name="Echenique V."/>
        </authorList>
    </citation>
    <scope>NUCLEOTIDE SEQUENCE [LARGE SCALE GENOMIC DNA]</scope>
    <source>
        <strain evidence="11">cv. Victoria</strain>
        <tissue evidence="10">Leaf</tissue>
    </source>
</reference>
<evidence type="ECO:0000256" key="5">
    <source>
        <dbReference type="ARBA" id="ARBA00023136"/>
    </source>
</evidence>
<dbReference type="PROSITE" id="PS51382">
    <property type="entry name" value="SPX"/>
    <property type="match status" value="1"/>
</dbReference>
<evidence type="ECO:0008006" key="12">
    <source>
        <dbReference type="Google" id="ProtNLM"/>
    </source>
</evidence>
<evidence type="ECO:0000256" key="1">
    <source>
        <dbReference type="ARBA" id="ARBA00004141"/>
    </source>
</evidence>
<feature type="transmembrane region" description="Helical" evidence="7">
    <location>
        <begin position="720"/>
        <end position="742"/>
    </location>
</feature>
<keyword evidence="4 7" id="KW-1133">Transmembrane helix</keyword>
<comment type="caution">
    <text evidence="10">The sequence shown here is derived from an EMBL/GenBank/DDBJ whole genome shotgun (WGS) entry which is preliminary data.</text>
</comment>
<dbReference type="PANTHER" id="PTHR48477:SF1">
    <property type="entry name" value="PHOSPHATE TRANSPORTER PHO1"/>
    <property type="match status" value="1"/>
</dbReference>
<evidence type="ECO:0000256" key="4">
    <source>
        <dbReference type="ARBA" id="ARBA00022989"/>
    </source>
</evidence>
<feature type="domain" description="EXS" evidence="8">
    <location>
        <begin position="609"/>
        <end position="831"/>
    </location>
</feature>
<protein>
    <recommendedName>
        <fullName evidence="12">SPX domain-containing protein</fullName>
    </recommendedName>
</protein>
<dbReference type="InterPro" id="IPR004342">
    <property type="entry name" value="EXS_C"/>
</dbReference>
<feature type="domain" description="SPX" evidence="9">
    <location>
        <begin position="2"/>
        <end position="348"/>
    </location>
</feature>
<evidence type="ECO:0000256" key="7">
    <source>
        <dbReference type="SAM" id="Phobius"/>
    </source>
</evidence>
<dbReference type="Pfam" id="PF03124">
    <property type="entry name" value="EXS"/>
    <property type="match status" value="2"/>
</dbReference>
<dbReference type="InterPro" id="IPR004331">
    <property type="entry name" value="SPX_dom"/>
</dbReference>
<dbReference type="GO" id="GO:0016020">
    <property type="term" value="C:membrane"/>
    <property type="evidence" value="ECO:0007669"/>
    <property type="project" value="UniProtKB-SubCell"/>
</dbReference>
<evidence type="ECO:0000259" key="9">
    <source>
        <dbReference type="PROSITE" id="PS51382"/>
    </source>
</evidence>
<dbReference type="Gramene" id="TVU27764">
    <property type="protein sequence ID" value="TVU27764"/>
    <property type="gene ID" value="EJB05_19265"/>
</dbReference>
<comment type="subcellular location">
    <subcellularLocation>
        <location evidence="1">Membrane</location>
        <topology evidence="1">Multi-pass membrane protein</topology>
    </subcellularLocation>
</comment>
<dbReference type="AlphaFoldDB" id="A0A5J9UWU3"/>
<dbReference type="GO" id="GO:0006817">
    <property type="term" value="P:phosphate ion transport"/>
    <property type="evidence" value="ECO:0007669"/>
    <property type="project" value="EnsemblPlants"/>
</dbReference>
<dbReference type="Pfam" id="PF03105">
    <property type="entry name" value="SPX"/>
    <property type="match status" value="1"/>
</dbReference>
<dbReference type="InterPro" id="IPR052486">
    <property type="entry name" value="PHO1"/>
</dbReference>
<name>A0A5J9UWU3_9POAL</name>
<feature type="compositionally biased region" description="Acidic residues" evidence="6">
    <location>
        <begin position="94"/>
        <end position="104"/>
    </location>
</feature>
<dbReference type="GO" id="GO:0016036">
    <property type="term" value="P:cellular response to phosphate starvation"/>
    <property type="evidence" value="ECO:0007669"/>
    <property type="project" value="InterPro"/>
</dbReference>
<keyword evidence="3 7" id="KW-0812">Transmembrane</keyword>
<evidence type="ECO:0000256" key="2">
    <source>
        <dbReference type="ARBA" id="ARBA00009665"/>
    </source>
</evidence>
<proteinExistence type="inferred from homology"/>
<dbReference type="PROSITE" id="PS51380">
    <property type="entry name" value="EXS"/>
    <property type="match status" value="1"/>
</dbReference>
<evidence type="ECO:0000259" key="8">
    <source>
        <dbReference type="PROSITE" id="PS51380"/>
    </source>
</evidence>
<feature type="compositionally biased region" description="Basic and acidic residues" evidence="6">
    <location>
        <begin position="109"/>
        <end position="121"/>
    </location>
</feature>
<evidence type="ECO:0000313" key="11">
    <source>
        <dbReference type="Proteomes" id="UP000324897"/>
    </source>
</evidence>
<evidence type="ECO:0000256" key="3">
    <source>
        <dbReference type="ARBA" id="ARBA00022692"/>
    </source>
</evidence>
<feature type="non-terminal residue" evidence="10">
    <location>
        <position position="1"/>
    </location>
</feature>
<feature type="region of interest" description="Disordered" evidence="6">
    <location>
        <begin position="166"/>
        <end position="202"/>
    </location>
</feature>
<feature type="transmembrane region" description="Helical" evidence="7">
    <location>
        <begin position="526"/>
        <end position="545"/>
    </location>
</feature>
<sequence>MVKFSREYEASIIPEWKAAFVDYKGLKKLIKRIKIARRDAGHLLPPPSPEQQLVGVSSDGGGYGFSVLDPVRALAARFGARPPALGHAASPSPEGEDDGLESDSGELVRSQDKHERGFLEKADEELEKVNKFYASQESELLARGEALIEQLRILADVKRILADHAASSRRSATMPPPSRSPSINGSSGRHLLSGLASPQSMSDGSVEMQQARVAEGAAVADEVMAALERNGVSFVGGLAKVKKDTKQLVMPATVRIDIPPTSPGRAALKVWEELVNVLRKDGADPAAAFVHRKKVQHAEKNIRDAFLALYRGLDLLKKFSSLNVKAFTKILKKFLKVSEQQRDTDRFSKKLADEVECIFLRHFAGNDRKVAMKYLKPQQPRNTHMITFLVGEPVHGHLRFIVHYICNLSPCRWNLLILWKHCLYGDSLPCFQVIPEAKVQGFSAHRFELYMFALISLHIFLYGCNLFMWKSTRINHNFIFDFSSSTALTHRDAFLMSASIMCTVVAALVINLFLRNAGATYANALPGALLLLSTGVLFCPFNIFYRSTRYCFMRVMRNIIFSPFYKVLMADFFMADQLTSQIPLLRHLEFTACYFMAGTFQTHAYSTCTSSRQYKHLAYVISFLPYYWRAMQCLRRYLEEGHDINQLANAGKYVSAMVAAAVRFKYAETPTPFWMWMVIISSSGATIYQLYWDFVKDWGFLNPKSRNLWLRDELILKNKWIYYVSMVQFLVHLVSNTMNAICYKKYKFRSANTLITQMLNLGLRLAWTESVMKLRISTTESRLLDFSLASLEIIRRGHWNFYRLEHEHLNNAGKFRAVKTVPLPFRELEID</sequence>
<feature type="transmembrane region" description="Helical" evidence="7">
    <location>
        <begin position="673"/>
        <end position="692"/>
    </location>
</feature>
<organism evidence="10 11">
    <name type="scientific">Eragrostis curvula</name>
    <name type="common">weeping love grass</name>
    <dbReference type="NCBI Taxonomy" id="38414"/>
    <lineage>
        <taxon>Eukaryota</taxon>
        <taxon>Viridiplantae</taxon>
        <taxon>Streptophyta</taxon>
        <taxon>Embryophyta</taxon>
        <taxon>Tracheophyta</taxon>
        <taxon>Spermatophyta</taxon>
        <taxon>Magnoliopsida</taxon>
        <taxon>Liliopsida</taxon>
        <taxon>Poales</taxon>
        <taxon>Poaceae</taxon>
        <taxon>PACMAD clade</taxon>
        <taxon>Chloridoideae</taxon>
        <taxon>Eragrostideae</taxon>
        <taxon>Eragrostidinae</taxon>
        <taxon>Eragrostis</taxon>
    </lineage>
</organism>
<feature type="transmembrane region" description="Helical" evidence="7">
    <location>
        <begin position="449"/>
        <end position="469"/>
    </location>
</feature>
<dbReference type="Proteomes" id="UP000324897">
    <property type="component" value="Chromosome 1"/>
</dbReference>
<feature type="region of interest" description="Disordered" evidence="6">
    <location>
        <begin position="83"/>
        <end position="121"/>
    </location>
</feature>
<comment type="similarity">
    <text evidence="2">Belongs to the SYG1 (TC 2.A.94) family.</text>
</comment>
<keyword evidence="5 7" id="KW-0472">Membrane</keyword>
<evidence type="ECO:0000313" key="10">
    <source>
        <dbReference type="EMBL" id="TVU27764.1"/>
    </source>
</evidence>
<evidence type="ECO:0000256" key="6">
    <source>
        <dbReference type="SAM" id="MobiDB-lite"/>
    </source>
</evidence>
<feature type="transmembrane region" description="Helical" evidence="7">
    <location>
        <begin position="493"/>
        <end position="514"/>
    </location>
</feature>
<keyword evidence="11" id="KW-1185">Reference proteome</keyword>
<dbReference type="PANTHER" id="PTHR48477">
    <property type="entry name" value="PHOSPHATE TRANSPORTER PHO1"/>
    <property type="match status" value="1"/>
</dbReference>
<dbReference type="OrthoDB" id="9970435at2759"/>